<dbReference type="PROSITE" id="PS50850">
    <property type="entry name" value="MFS"/>
    <property type="match status" value="1"/>
</dbReference>
<dbReference type="InterPro" id="IPR001958">
    <property type="entry name" value="Tet-R_TetA/multi-R_MdtG-like"/>
</dbReference>
<dbReference type="GO" id="GO:0022857">
    <property type="term" value="F:transmembrane transporter activity"/>
    <property type="evidence" value="ECO:0007669"/>
    <property type="project" value="InterPro"/>
</dbReference>
<dbReference type="CDD" id="cd17370">
    <property type="entry name" value="MFS_MJ1317_like"/>
    <property type="match status" value="1"/>
</dbReference>
<keyword evidence="2 5" id="KW-0812">Transmembrane</keyword>
<comment type="subcellular location">
    <subcellularLocation>
        <location evidence="1">Membrane</location>
        <topology evidence="1">Multi-pass membrane protein</topology>
    </subcellularLocation>
</comment>
<feature type="transmembrane region" description="Helical" evidence="5">
    <location>
        <begin position="242"/>
        <end position="259"/>
    </location>
</feature>
<keyword evidence="3 5" id="KW-1133">Transmembrane helix</keyword>
<sequence>MPLPRLPRTVIVLSFVSFFNDLASEMVVPLIPILLATVLAAGPVALGLIEGVADAVAALLKLWSGRRSDLLGGRRKGLALAGYALSNSARPLLGVAGSWPVLLALRSLDRVGKGLRSAPRDALVADAAAPEIRGLAFGFHRALDNAGAVGGSLIAAAVLAWSGMSLTQVILWSAVPGTMGVLLIAFGVGEKPRPAIAAPPPVLPPLPWSVLAAPLQRYLLVLMLFTFARASETFIVLRGHELGMSVVELLLLWAALNLAKALTSTRGGVLADKLGKEPLILFGWAAFGVSFLLLGWVAHSVWLWVVAIIYGLTTGFAEGPERALISDFAGEETRGTAFGWYHLMTGVAAIPAGLAFGLIWQLQSAEWAFRYAGVLALAAALSMHFWAWPAKLRGNS</sequence>
<feature type="transmembrane region" description="Helical" evidence="5">
    <location>
        <begin position="210"/>
        <end position="230"/>
    </location>
</feature>
<feature type="transmembrane region" description="Helical" evidence="5">
    <location>
        <begin position="368"/>
        <end position="388"/>
    </location>
</feature>
<keyword evidence="8" id="KW-1185">Reference proteome</keyword>
<evidence type="ECO:0000256" key="3">
    <source>
        <dbReference type="ARBA" id="ARBA00022989"/>
    </source>
</evidence>
<keyword evidence="4 5" id="KW-0472">Membrane</keyword>
<protein>
    <submittedName>
        <fullName evidence="7">MFS transporter</fullName>
    </submittedName>
</protein>
<dbReference type="PRINTS" id="PR01035">
    <property type="entry name" value="TCRTETA"/>
</dbReference>
<feature type="transmembrane region" description="Helical" evidence="5">
    <location>
        <begin position="33"/>
        <end position="60"/>
    </location>
</feature>
<dbReference type="RefSeq" id="WP_147071088.1">
    <property type="nucleotide sequence ID" value="NZ_AP021884.1"/>
</dbReference>
<dbReference type="Gene3D" id="1.20.1250.20">
    <property type="entry name" value="MFS general substrate transporter like domains"/>
    <property type="match status" value="2"/>
</dbReference>
<evidence type="ECO:0000313" key="7">
    <source>
        <dbReference type="EMBL" id="GEP29695.1"/>
    </source>
</evidence>
<name>A0A512L5D2_9PROT</name>
<dbReference type="InterPro" id="IPR036259">
    <property type="entry name" value="MFS_trans_sf"/>
</dbReference>
<reference evidence="7 8" key="1">
    <citation type="submission" date="2019-07" db="EMBL/GenBank/DDBJ databases">
        <title>Whole genome shotgun sequence of Thiobacillus plumbophilus NBRC 107929.</title>
        <authorList>
            <person name="Hosoyama A."/>
            <person name="Uohara A."/>
            <person name="Ohji S."/>
            <person name="Ichikawa N."/>
        </authorList>
    </citation>
    <scope>NUCLEOTIDE SEQUENCE [LARGE SCALE GENOMIC DNA]</scope>
    <source>
        <strain evidence="7 8">NBRC 107929</strain>
    </source>
</reference>
<evidence type="ECO:0000256" key="5">
    <source>
        <dbReference type="SAM" id="Phobius"/>
    </source>
</evidence>
<evidence type="ECO:0000256" key="2">
    <source>
        <dbReference type="ARBA" id="ARBA00022692"/>
    </source>
</evidence>
<evidence type="ECO:0000256" key="1">
    <source>
        <dbReference type="ARBA" id="ARBA00004141"/>
    </source>
</evidence>
<feature type="transmembrane region" description="Helical" evidence="5">
    <location>
        <begin position="302"/>
        <end position="319"/>
    </location>
</feature>
<organism evidence="7 8">
    <name type="scientific">Sulfuriferula plumbiphila</name>
    <dbReference type="NCBI Taxonomy" id="171865"/>
    <lineage>
        <taxon>Bacteria</taxon>
        <taxon>Pseudomonadati</taxon>
        <taxon>Pseudomonadota</taxon>
        <taxon>Betaproteobacteria</taxon>
        <taxon>Nitrosomonadales</taxon>
        <taxon>Sulfuricellaceae</taxon>
        <taxon>Sulfuriferula</taxon>
    </lineage>
</organism>
<dbReference type="PANTHER" id="PTHR23518">
    <property type="entry name" value="C-METHYLTRANSFERASE"/>
    <property type="match status" value="1"/>
</dbReference>
<dbReference type="Proteomes" id="UP000321337">
    <property type="component" value="Unassembled WGS sequence"/>
</dbReference>
<dbReference type="AlphaFoldDB" id="A0A512L5D2"/>
<dbReference type="InterPro" id="IPR020846">
    <property type="entry name" value="MFS_dom"/>
</dbReference>
<dbReference type="PANTHER" id="PTHR23518:SF2">
    <property type="entry name" value="MAJOR FACILITATOR SUPERFAMILY TRANSPORTER"/>
    <property type="match status" value="1"/>
</dbReference>
<evidence type="ECO:0000256" key="4">
    <source>
        <dbReference type="ARBA" id="ARBA00023136"/>
    </source>
</evidence>
<dbReference type="SUPFAM" id="SSF103473">
    <property type="entry name" value="MFS general substrate transporter"/>
    <property type="match status" value="1"/>
</dbReference>
<feature type="transmembrane region" description="Helical" evidence="5">
    <location>
        <begin position="169"/>
        <end position="189"/>
    </location>
</feature>
<feature type="transmembrane region" description="Helical" evidence="5">
    <location>
        <begin position="340"/>
        <end position="362"/>
    </location>
</feature>
<feature type="domain" description="Major facilitator superfamily (MFS) profile" evidence="6">
    <location>
        <begin position="9"/>
        <end position="391"/>
    </location>
</feature>
<evidence type="ECO:0000313" key="8">
    <source>
        <dbReference type="Proteomes" id="UP000321337"/>
    </source>
</evidence>
<dbReference type="Pfam" id="PF07690">
    <property type="entry name" value="MFS_1"/>
    <property type="match status" value="1"/>
</dbReference>
<proteinExistence type="predicted"/>
<comment type="caution">
    <text evidence="7">The sequence shown here is derived from an EMBL/GenBank/DDBJ whole genome shotgun (WGS) entry which is preliminary data.</text>
</comment>
<gene>
    <name evidence="7" type="ORF">TPL01_08330</name>
</gene>
<dbReference type="InterPro" id="IPR011701">
    <property type="entry name" value="MFS"/>
</dbReference>
<evidence type="ECO:0000259" key="6">
    <source>
        <dbReference type="PROSITE" id="PS50850"/>
    </source>
</evidence>
<dbReference type="GO" id="GO:0016020">
    <property type="term" value="C:membrane"/>
    <property type="evidence" value="ECO:0007669"/>
    <property type="project" value="UniProtKB-SubCell"/>
</dbReference>
<accession>A0A512L5D2</accession>
<dbReference type="OrthoDB" id="9803985at2"/>
<dbReference type="EMBL" id="BKAD01000008">
    <property type="protein sequence ID" value="GEP29695.1"/>
    <property type="molecule type" value="Genomic_DNA"/>
</dbReference>
<feature type="transmembrane region" description="Helical" evidence="5">
    <location>
        <begin position="279"/>
        <end position="296"/>
    </location>
</feature>